<dbReference type="Proteomes" id="UP000183104">
    <property type="component" value="Unassembled WGS sequence"/>
</dbReference>
<dbReference type="AlphaFoldDB" id="A0A0P9CFG8"/>
<name>A0A0P9CFG8_9GAMM</name>
<protein>
    <recommendedName>
        <fullName evidence="3">GIY-YIG nuclease family protein</fullName>
    </recommendedName>
</protein>
<keyword evidence="2" id="KW-1185">Reference proteome</keyword>
<proteinExistence type="predicted"/>
<evidence type="ECO:0000313" key="2">
    <source>
        <dbReference type="Proteomes" id="UP000183104"/>
    </source>
</evidence>
<sequence>MMLGEIRSHHPEGAPDGVHMVEIAERPLRAFRLPREALKDAPLPELATGGVYFLLGPGEHPEGRPRVYIGSGRDLNQRLALQETQPPFPWEWAVAVPLAVPRVPRFHKELTKLVQLHCHRSALRARRHEVVSPEPTCPSLVPAFIERDVTASRTAIQTLLFALGHPVLGTRLQVVS</sequence>
<dbReference type="EMBL" id="FMUN01000007">
    <property type="protein sequence ID" value="SCY53836.1"/>
    <property type="molecule type" value="Genomic_DNA"/>
</dbReference>
<dbReference type="STRING" id="381306.AN478_01325"/>
<organism evidence="1 2">
    <name type="scientific">Thiohalorhabdus denitrificans</name>
    <dbReference type="NCBI Taxonomy" id="381306"/>
    <lineage>
        <taxon>Bacteria</taxon>
        <taxon>Pseudomonadati</taxon>
        <taxon>Pseudomonadota</taxon>
        <taxon>Gammaproteobacteria</taxon>
        <taxon>Thiohalorhabdales</taxon>
        <taxon>Thiohalorhabdaceae</taxon>
        <taxon>Thiohalorhabdus</taxon>
    </lineage>
</organism>
<reference evidence="2" key="1">
    <citation type="submission" date="2016-10" db="EMBL/GenBank/DDBJ databases">
        <authorList>
            <person name="Varghese N."/>
        </authorList>
    </citation>
    <scope>NUCLEOTIDE SEQUENCE [LARGE SCALE GENOMIC DNA]</scope>
    <source>
        <strain evidence="2">HL 19</strain>
    </source>
</reference>
<accession>A0A0P9CFG8</accession>
<gene>
    <name evidence="1" type="ORF">SAMN05661077_2403</name>
</gene>
<dbReference type="OrthoDB" id="2656488at2"/>
<evidence type="ECO:0000313" key="1">
    <source>
        <dbReference type="EMBL" id="SCY53836.1"/>
    </source>
</evidence>
<evidence type="ECO:0008006" key="3">
    <source>
        <dbReference type="Google" id="ProtNLM"/>
    </source>
</evidence>
<dbReference type="RefSeq" id="WP_054964811.1">
    <property type="nucleotide sequence ID" value="NZ_FMUN01000007.1"/>
</dbReference>